<dbReference type="Proteomes" id="UP001141552">
    <property type="component" value="Unassembled WGS sequence"/>
</dbReference>
<gene>
    <name evidence="1" type="ORF">Tsubulata_010812</name>
</gene>
<evidence type="ECO:0000313" key="1">
    <source>
        <dbReference type="EMBL" id="KAJ4828798.1"/>
    </source>
</evidence>
<dbReference type="PANTHER" id="PTHR38360">
    <property type="entry name" value="OS03G0120000 PROTEIN"/>
    <property type="match status" value="1"/>
</dbReference>
<accession>A0A9Q0FC53</accession>
<dbReference type="AlphaFoldDB" id="A0A9Q0FC53"/>
<organism evidence="1 2">
    <name type="scientific">Turnera subulata</name>
    <dbReference type="NCBI Taxonomy" id="218843"/>
    <lineage>
        <taxon>Eukaryota</taxon>
        <taxon>Viridiplantae</taxon>
        <taxon>Streptophyta</taxon>
        <taxon>Embryophyta</taxon>
        <taxon>Tracheophyta</taxon>
        <taxon>Spermatophyta</taxon>
        <taxon>Magnoliopsida</taxon>
        <taxon>eudicotyledons</taxon>
        <taxon>Gunneridae</taxon>
        <taxon>Pentapetalae</taxon>
        <taxon>rosids</taxon>
        <taxon>fabids</taxon>
        <taxon>Malpighiales</taxon>
        <taxon>Passifloraceae</taxon>
        <taxon>Turnera</taxon>
    </lineage>
</organism>
<dbReference type="OrthoDB" id="409848at2759"/>
<proteinExistence type="predicted"/>
<sequence>MYVDWSDGAVSQPQLVLADLIEALFPTGNYTTTYLRNIAKGEELVSIDAKMCQRDVSTPMEPVIVACES</sequence>
<protein>
    <submittedName>
        <fullName evidence="1">Uncharacterized protein</fullName>
    </submittedName>
</protein>
<comment type="caution">
    <text evidence="1">The sequence shown here is derived from an EMBL/GenBank/DDBJ whole genome shotgun (WGS) entry which is preliminary data.</text>
</comment>
<dbReference type="EMBL" id="JAKUCV010006080">
    <property type="protein sequence ID" value="KAJ4828798.1"/>
    <property type="molecule type" value="Genomic_DNA"/>
</dbReference>
<keyword evidence="2" id="KW-1185">Reference proteome</keyword>
<evidence type="ECO:0000313" key="2">
    <source>
        <dbReference type="Proteomes" id="UP001141552"/>
    </source>
</evidence>
<dbReference type="PANTHER" id="PTHR38360:SF1">
    <property type="entry name" value="F12P19.7"/>
    <property type="match status" value="1"/>
</dbReference>
<reference evidence="1" key="2">
    <citation type="journal article" date="2023" name="Plants (Basel)">
        <title>Annotation of the Turnera subulata (Passifloraceae) Draft Genome Reveals the S-Locus Evolved after the Divergence of Turneroideae from Passifloroideae in a Stepwise Manner.</title>
        <authorList>
            <person name="Henning P.M."/>
            <person name="Roalson E.H."/>
            <person name="Mir W."/>
            <person name="McCubbin A.G."/>
            <person name="Shore J.S."/>
        </authorList>
    </citation>
    <scope>NUCLEOTIDE SEQUENCE</scope>
    <source>
        <strain evidence="1">F60SS</strain>
    </source>
</reference>
<name>A0A9Q0FC53_9ROSI</name>
<reference evidence="1" key="1">
    <citation type="submission" date="2022-02" db="EMBL/GenBank/DDBJ databases">
        <authorList>
            <person name="Henning P.M."/>
            <person name="McCubbin A.G."/>
            <person name="Shore J.S."/>
        </authorList>
    </citation>
    <scope>NUCLEOTIDE SEQUENCE</scope>
    <source>
        <strain evidence="1">F60SS</strain>
        <tissue evidence="1">Leaves</tissue>
    </source>
</reference>